<dbReference type="GeneID" id="31359979"/>
<dbReference type="Gene3D" id="3.30.70.270">
    <property type="match status" value="1"/>
</dbReference>
<evidence type="ECO:0000313" key="1">
    <source>
        <dbReference type="EMBL" id="EFA82797.1"/>
    </source>
</evidence>
<dbReference type="InterPro" id="IPR043502">
    <property type="entry name" value="DNA/RNA_pol_sf"/>
</dbReference>
<reference evidence="1 2" key="1">
    <citation type="journal article" date="2011" name="Genome Res.">
        <title>Phylogeny-wide analysis of social amoeba genomes highlights ancient origins for complex intercellular communication.</title>
        <authorList>
            <person name="Heidel A.J."/>
            <person name="Lawal H.M."/>
            <person name="Felder M."/>
            <person name="Schilde C."/>
            <person name="Helps N.R."/>
            <person name="Tunggal B."/>
            <person name="Rivero F."/>
            <person name="John U."/>
            <person name="Schleicher M."/>
            <person name="Eichinger L."/>
            <person name="Platzer M."/>
            <person name="Noegel A.A."/>
            <person name="Schaap P."/>
            <person name="Gloeckner G."/>
        </authorList>
    </citation>
    <scope>NUCLEOTIDE SEQUENCE [LARGE SCALE GENOMIC DNA]</scope>
    <source>
        <strain evidence="2">ATCC 26659 / Pp 5 / PN500</strain>
    </source>
</reference>
<proteinExistence type="predicted"/>
<dbReference type="InParanoid" id="D3B7Q4"/>
<dbReference type="EMBL" id="ADBJ01000018">
    <property type="protein sequence ID" value="EFA82797.1"/>
    <property type="molecule type" value="Genomic_DNA"/>
</dbReference>
<accession>D3B7Q4</accession>
<evidence type="ECO:0000313" key="2">
    <source>
        <dbReference type="Proteomes" id="UP000001396"/>
    </source>
</evidence>
<protein>
    <submittedName>
        <fullName evidence="1">Uncharacterized protein</fullName>
    </submittedName>
</protein>
<dbReference type="InterPro" id="IPR043128">
    <property type="entry name" value="Rev_trsase/Diguanyl_cyclase"/>
</dbReference>
<dbReference type="RefSeq" id="XP_020434914.1">
    <property type="nucleotide sequence ID" value="XM_020575394.1"/>
</dbReference>
<name>D3B7Q4_HETP5</name>
<sequence length="78" mass="8982">MDFLGHVVGRSVIKPILGETQDSRTEVRSFIGLDGYYRRFIKNVSSIEIPLLNLIKSKECDDAFAYLKELEESYRCAH</sequence>
<dbReference type="SUPFAM" id="SSF56672">
    <property type="entry name" value="DNA/RNA polymerases"/>
    <property type="match status" value="1"/>
</dbReference>
<dbReference type="Proteomes" id="UP000001396">
    <property type="component" value="Unassembled WGS sequence"/>
</dbReference>
<dbReference type="AlphaFoldDB" id="D3B7Q4"/>
<keyword evidence="2" id="KW-1185">Reference proteome</keyword>
<comment type="caution">
    <text evidence="1">The sequence shown here is derived from an EMBL/GenBank/DDBJ whole genome shotgun (WGS) entry which is preliminary data.</text>
</comment>
<gene>
    <name evidence="1" type="ORF">PPL_04492</name>
</gene>
<organism evidence="1 2">
    <name type="scientific">Heterostelium pallidum (strain ATCC 26659 / Pp 5 / PN500)</name>
    <name type="common">Cellular slime mold</name>
    <name type="synonym">Polysphondylium pallidum</name>
    <dbReference type="NCBI Taxonomy" id="670386"/>
    <lineage>
        <taxon>Eukaryota</taxon>
        <taxon>Amoebozoa</taxon>
        <taxon>Evosea</taxon>
        <taxon>Eumycetozoa</taxon>
        <taxon>Dictyostelia</taxon>
        <taxon>Acytosteliales</taxon>
        <taxon>Acytosteliaceae</taxon>
        <taxon>Heterostelium</taxon>
    </lineage>
</organism>